<name>A0ABC8QUJ7_9AQUA</name>
<evidence type="ECO:0000259" key="1">
    <source>
        <dbReference type="Pfam" id="PF19160"/>
    </source>
</evidence>
<dbReference type="Pfam" id="PF19160">
    <property type="entry name" value="SPARK"/>
    <property type="match status" value="1"/>
</dbReference>
<proteinExistence type="predicted"/>
<gene>
    <name evidence="2" type="ORF">ILEXP_LOCUS441</name>
</gene>
<dbReference type="PANTHER" id="PTHR33831">
    <property type="entry name" value="GPI-ANCHORED PROTEIN"/>
    <property type="match status" value="1"/>
</dbReference>
<dbReference type="PANTHER" id="PTHR33831:SF8">
    <property type="entry name" value="SPARK DOMAIN-CONTAINING PROTEIN"/>
    <property type="match status" value="1"/>
</dbReference>
<keyword evidence="3" id="KW-1185">Reference proteome</keyword>
<comment type="caution">
    <text evidence="2">The sequence shown here is derived from an EMBL/GenBank/DDBJ whole genome shotgun (WGS) entry which is preliminary data.</text>
</comment>
<sequence length="299" mass="32575">MVEVRIQCKTHGNHGSPNMIEISITSSNLMYVRGAGLHSSHCSPYGPDISPSVDPQPFLPVLPPSPLMPLTNYSVPKLSGLCPLNFSAAESILSITATDCWALLAPYMANVVCCPQFDATLVILIGHSSIYSQPLALNLTDAKHCLSDVEQVLEGQGASENLHEICSMYPSNLTEASCPIVDVKEMDSTVDSSRLLAACEKIDFVDECCNQVCQNPISDAAEKIALKNYSMVSSNGDRVLAENSIMINDCKSIVLRWLASKLDPSSANRFLRGLSCCNINKNVHWSFMRSKMFQENVAV</sequence>
<accession>A0ABC8QUJ7</accession>
<dbReference type="EMBL" id="CAUOFW020000059">
    <property type="protein sequence ID" value="CAK9133527.1"/>
    <property type="molecule type" value="Genomic_DNA"/>
</dbReference>
<protein>
    <recommendedName>
        <fullName evidence="1">SPARK domain-containing protein</fullName>
    </recommendedName>
</protein>
<evidence type="ECO:0000313" key="3">
    <source>
        <dbReference type="Proteomes" id="UP001642360"/>
    </source>
</evidence>
<evidence type="ECO:0000313" key="2">
    <source>
        <dbReference type="EMBL" id="CAK9133527.1"/>
    </source>
</evidence>
<feature type="domain" description="SPARK" evidence="1">
    <location>
        <begin position="79"/>
        <end position="227"/>
    </location>
</feature>
<dbReference type="InterPro" id="IPR040336">
    <property type="entry name" value="At1g61900-like"/>
</dbReference>
<dbReference type="AlphaFoldDB" id="A0ABC8QUJ7"/>
<dbReference type="InterPro" id="IPR043891">
    <property type="entry name" value="SPARK"/>
</dbReference>
<dbReference type="Proteomes" id="UP001642360">
    <property type="component" value="Unassembled WGS sequence"/>
</dbReference>
<organism evidence="2 3">
    <name type="scientific">Ilex paraguariensis</name>
    <name type="common">yerba mate</name>
    <dbReference type="NCBI Taxonomy" id="185542"/>
    <lineage>
        <taxon>Eukaryota</taxon>
        <taxon>Viridiplantae</taxon>
        <taxon>Streptophyta</taxon>
        <taxon>Embryophyta</taxon>
        <taxon>Tracheophyta</taxon>
        <taxon>Spermatophyta</taxon>
        <taxon>Magnoliopsida</taxon>
        <taxon>eudicotyledons</taxon>
        <taxon>Gunneridae</taxon>
        <taxon>Pentapetalae</taxon>
        <taxon>asterids</taxon>
        <taxon>campanulids</taxon>
        <taxon>Aquifoliales</taxon>
        <taxon>Aquifoliaceae</taxon>
        <taxon>Ilex</taxon>
    </lineage>
</organism>
<reference evidence="2 3" key="1">
    <citation type="submission" date="2024-02" db="EMBL/GenBank/DDBJ databases">
        <authorList>
            <person name="Vignale AGUSTIN F."/>
            <person name="Sosa J E."/>
            <person name="Modenutti C."/>
        </authorList>
    </citation>
    <scope>NUCLEOTIDE SEQUENCE [LARGE SCALE GENOMIC DNA]</scope>
</reference>